<dbReference type="PRINTS" id="PR00598">
    <property type="entry name" value="HTHMARR"/>
</dbReference>
<dbReference type="GO" id="GO:0003700">
    <property type="term" value="F:DNA-binding transcription factor activity"/>
    <property type="evidence" value="ECO:0007669"/>
    <property type="project" value="InterPro"/>
</dbReference>
<evidence type="ECO:0000313" key="2">
    <source>
        <dbReference type="EMBL" id="GIH94331.1"/>
    </source>
</evidence>
<dbReference type="PANTHER" id="PTHR33164">
    <property type="entry name" value="TRANSCRIPTIONAL REGULATOR, MARR FAMILY"/>
    <property type="match status" value="1"/>
</dbReference>
<dbReference type="InterPro" id="IPR036390">
    <property type="entry name" value="WH_DNA-bd_sf"/>
</dbReference>
<evidence type="ECO:0000313" key="3">
    <source>
        <dbReference type="Proteomes" id="UP000619788"/>
    </source>
</evidence>
<dbReference type="InterPro" id="IPR039422">
    <property type="entry name" value="MarR/SlyA-like"/>
</dbReference>
<organism evidence="2 3">
    <name type="scientific">Planobispora siamensis</name>
    <dbReference type="NCBI Taxonomy" id="936338"/>
    <lineage>
        <taxon>Bacteria</taxon>
        <taxon>Bacillati</taxon>
        <taxon>Actinomycetota</taxon>
        <taxon>Actinomycetes</taxon>
        <taxon>Streptosporangiales</taxon>
        <taxon>Streptosporangiaceae</taxon>
        <taxon>Planobispora</taxon>
    </lineage>
</organism>
<accession>A0A8J3SGW6</accession>
<comment type="caution">
    <text evidence="2">The sequence shown here is derived from an EMBL/GenBank/DDBJ whole genome shotgun (WGS) entry which is preliminary data.</text>
</comment>
<name>A0A8J3SGW6_9ACTN</name>
<dbReference type="InterPro" id="IPR000835">
    <property type="entry name" value="HTH_MarR-typ"/>
</dbReference>
<dbReference type="InterPro" id="IPR036388">
    <property type="entry name" value="WH-like_DNA-bd_sf"/>
</dbReference>
<dbReference type="Proteomes" id="UP000619788">
    <property type="component" value="Unassembled WGS sequence"/>
</dbReference>
<proteinExistence type="predicted"/>
<reference evidence="2 3" key="1">
    <citation type="submission" date="2021-01" db="EMBL/GenBank/DDBJ databases">
        <title>Whole genome shotgun sequence of Planobispora siamensis NBRC 107568.</title>
        <authorList>
            <person name="Komaki H."/>
            <person name="Tamura T."/>
        </authorList>
    </citation>
    <scope>NUCLEOTIDE SEQUENCE [LARGE SCALE GENOMIC DNA]</scope>
    <source>
        <strain evidence="2 3">NBRC 107568</strain>
    </source>
</reference>
<dbReference type="Pfam" id="PF12802">
    <property type="entry name" value="MarR_2"/>
    <property type="match status" value="1"/>
</dbReference>
<dbReference type="PANTHER" id="PTHR33164:SF43">
    <property type="entry name" value="HTH-TYPE TRANSCRIPTIONAL REPRESSOR YETL"/>
    <property type="match status" value="1"/>
</dbReference>
<dbReference type="AlphaFoldDB" id="A0A8J3SGW6"/>
<dbReference type="SUPFAM" id="SSF46785">
    <property type="entry name" value="Winged helix' DNA-binding domain"/>
    <property type="match status" value="1"/>
</dbReference>
<dbReference type="GO" id="GO:0006950">
    <property type="term" value="P:response to stress"/>
    <property type="evidence" value="ECO:0007669"/>
    <property type="project" value="TreeGrafter"/>
</dbReference>
<dbReference type="Gene3D" id="1.10.10.10">
    <property type="entry name" value="Winged helix-like DNA-binding domain superfamily/Winged helix DNA-binding domain"/>
    <property type="match status" value="1"/>
</dbReference>
<dbReference type="PROSITE" id="PS50995">
    <property type="entry name" value="HTH_MARR_2"/>
    <property type="match status" value="1"/>
</dbReference>
<keyword evidence="3" id="KW-1185">Reference proteome</keyword>
<feature type="domain" description="HTH marR-type" evidence="1">
    <location>
        <begin position="20"/>
        <end position="152"/>
    </location>
</feature>
<protein>
    <recommendedName>
        <fullName evidence="1">HTH marR-type domain-containing protein</fullName>
    </recommendedName>
</protein>
<gene>
    <name evidence="2" type="ORF">Psi01_49610</name>
</gene>
<dbReference type="SMART" id="SM00347">
    <property type="entry name" value="HTH_MARR"/>
    <property type="match status" value="1"/>
</dbReference>
<evidence type="ECO:0000259" key="1">
    <source>
        <dbReference type="PROSITE" id="PS50995"/>
    </source>
</evidence>
<sequence length="174" mass="18571">MVEGVTTRDPAGLPAPPASPSTLGWSLGVLLREWSDRVEKVSRDLPHGVRGYQVLAAVVHDAPPTQASLAARLGIDRTVMTYLLDKFVECGLVERRQDPVDRRARRIVPTGHGRGVLADLDAAVARAEDELLSGLAPEERRVLLALLEHAASGTAPDEDRCAAVAGTIGPPRHA</sequence>
<dbReference type="EMBL" id="BOOJ01000040">
    <property type="protein sequence ID" value="GIH94331.1"/>
    <property type="molecule type" value="Genomic_DNA"/>
</dbReference>